<keyword evidence="1" id="KW-0812">Transmembrane</keyword>
<feature type="transmembrane region" description="Helical" evidence="1">
    <location>
        <begin position="38"/>
        <end position="61"/>
    </location>
</feature>
<evidence type="ECO:0008006" key="4">
    <source>
        <dbReference type="Google" id="ProtNLM"/>
    </source>
</evidence>
<keyword evidence="1" id="KW-1133">Transmembrane helix</keyword>
<comment type="caution">
    <text evidence="2">The sequence shown here is derived from an EMBL/GenBank/DDBJ whole genome shotgun (WGS) entry which is preliminary data.</text>
</comment>
<evidence type="ECO:0000256" key="1">
    <source>
        <dbReference type="SAM" id="Phobius"/>
    </source>
</evidence>
<organism evidence="2 3">
    <name type="scientific">Pseudomonas brassicacearum</name>
    <dbReference type="NCBI Taxonomy" id="930166"/>
    <lineage>
        <taxon>Bacteria</taxon>
        <taxon>Pseudomonadati</taxon>
        <taxon>Pseudomonadota</taxon>
        <taxon>Gammaproteobacteria</taxon>
        <taxon>Pseudomonadales</taxon>
        <taxon>Pseudomonadaceae</taxon>
        <taxon>Pseudomonas</taxon>
    </lineage>
</organism>
<proteinExistence type="predicted"/>
<evidence type="ECO:0000313" key="3">
    <source>
        <dbReference type="Proteomes" id="UP000285636"/>
    </source>
</evidence>
<evidence type="ECO:0000313" key="2">
    <source>
        <dbReference type="EMBL" id="RON17937.1"/>
    </source>
</evidence>
<dbReference type="EMBL" id="MOBK01000009">
    <property type="protein sequence ID" value="RON17937.1"/>
    <property type="molecule type" value="Genomic_DNA"/>
</dbReference>
<protein>
    <recommendedName>
        <fullName evidence="4">Holin</fullName>
    </recommendedName>
</protein>
<dbReference type="Proteomes" id="UP000285636">
    <property type="component" value="Unassembled WGS sequence"/>
</dbReference>
<sequence>MNLIPQWQQLWKMYSVQIAAILVALNAAATYWPALQGVVSPGVFATVNAFLGAAVILGRIIKQDPPAA</sequence>
<name>A0A423HXP6_9PSED</name>
<dbReference type="InterPro" id="IPR057700">
    <property type="entry name" value="DUF7940"/>
</dbReference>
<feature type="transmembrane region" description="Helical" evidence="1">
    <location>
        <begin position="12"/>
        <end position="32"/>
    </location>
</feature>
<accession>A0A423HXP6</accession>
<reference evidence="2 3" key="1">
    <citation type="submission" date="2016-10" db="EMBL/GenBank/DDBJ databases">
        <title>Comparative genome analysis of multiple Pseudomonas spp. focuses on biocontrol and plant growth promoting traits.</title>
        <authorList>
            <person name="Tao X.-Y."/>
            <person name="Taylor C.G."/>
        </authorList>
    </citation>
    <scope>NUCLEOTIDE SEQUENCE [LARGE SCALE GENOMIC DNA]</scope>
    <source>
        <strain evidence="2 3">38D7</strain>
    </source>
</reference>
<dbReference type="AlphaFoldDB" id="A0A423HXP6"/>
<gene>
    <name evidence="2" type="ORF">BK660_21855</name>
</gene>
<dbReference type="RefSeq" id="WP_123435213.1">
    <property type="nucleotide sequence ID" value="NZ_MOBK01000009.1"/>
</dbReference>
<dbReference type="Pfam" id="PF25612">
    <property type="entry name" value="DUF7940"/>
    <property type="match status" value="1"/>
</dbReference>
<keyword evidence="1" id="KW-0472">Membrane</keyword>